<dbReference type="InterPro" id="IPR023780">
    <property type="entry name" value="Chromo_domain"/>
</dbReference>
<dbReference type="InterPro" id="IPR016197">
    <property type="entry name" value="Chromo-like_dom_sf"/>
</dbReference>
<name>A0A816ZDI7_9BILA</name>
<sequence>MGRHSTDSDDEKIGKSSIKRDDGDSGPGSDSDLDEEEYIVEKVLKMRTIKKGKIEYFLKWKGYPHTQNTWEPAEHLDCPELIAAFLAEQKEKNKHAASPSRTDENSKRKRSSSTSGNTNHNHNSHDNSHHNNHHNTNNNKNDTAKIANSNATTTTNTNTAAVNTPSADTPSTNNPSTNNPSTNNPSTNNPSANTPSPNITNTSITTNNNKSKSDGDEKNNNTSSTKRPRIEYEQTGYARGLQPDAFLGATDIYDEELMFLVKWQGVSKAELVPSRIVNKESPQMVIKFYEERLTWNAKNNSLNDNKKA</sequence>
<evidence type="ECO:0000256" key="3">
    <source>
        <dbReference type="ARBA" id="ARBA00023242"/>
    </source>
</evidence>
<dbReference type="SUPFAM" id="SSF54160">
    <property type="entry name" value="Chromo domain-like"/>
    <property type="match status" value="2"/>
</dbReference>
<dbReference type="FunFam" id="2.40.50.40:FF:000031">
    <property type="entry name" value="Heterochromatin protein 1"/>
    <property type="match status" value="1"/>
</dbReference>
<feature type="region of interest" description="Disordered" evidence="4">
    <location>
        <begin position="90"/>
        <end position="231"/>
    </location>
</feature>
<feature type="compositionally biased region" description="Basic and acidic residues" evidence="4">
    <location>
        <begin position="1"/>
        <end position="23"/>
    </location>
</feature>
<reference evidence="6" key="1">
    <citation type="submission" date="2021-02" db="EMBL/GenBank/DDBJ databases">
        <authorList>
            <person name="Nowell W R."/>
        </authorList>
    </citation>
    <scope>NUCLEOTIDE SEQUENCE</scope>
</reference>
<dbReference type="Pfam" id="PF01393">
    <property type="entry name" value="Chromo_shadow"/>
    <property type="match status" value="1"/>
</dbReference>
<dbReference type="Pfam" id="PF00385">
    <property type="entry name" value="Chromo"/>
    <property type="match status" value="1"/>
</dbReference>
<keyword evidence="3" id="KW-0539">Nucleus</keyword>
<dbReference type="InterPro" id="IPR000953">
    <property type="entry name" value="Chromo/chromo_shadow_dom"/>
</dbReference>
<accession>A0A816ZDI7</accession>
<dbReference type="PROSITE" id="PS00598">
    <property type="entry name" value="CHROMO_1"/>
    <property type="match status" value="1"/>
</dbReference>
<feature type="region of interest" description="Disordered" evidence="4">
    <location>
        <begin position="1"/>
        <end position="36"/>
    </location>
</feature>
<comment type="subcellular location">
    <subcellularLocation>
        <location evidence="1">Nucleus</location>
    </subcellularLocation>
</comment>
<dbReference type="PROSITE" id="PS50013">
    <property type="entry name" value="CHROMO_2"/>
    <property type="match status" value="2"/>
</dbReference>
<proteinExistence type="predicted"/>
<dbReference type="EMBL" id="CAJNRE010019665">
    <property type="protein sequence ID" value="CAF2205083.1"/>
    <property type="molecule type" value="Genomic_DNA"/>
</dbReference>
<feature type="domain" description="Chromo" evidence="5">
    <location>
        <begin position="38"/>
        <end position="97"/>
    </location>
</feature>
<dbReference type="SMART" id="SM00298">
    <property type="entry name" value="CHROMO"/>
    <property type="match status" value="2"/>
</dbReference>
<dbReference type="CDD" id="cd00034">
    <property type="entry name" value="CSD"/>
    <property type="match status" value="1"/>
</dbReference>
<comment type="caution">
    <text evidence="6">The sequence shown here is derived from an EMBL/GenBank/DDBJ whole genome shotgun (WGS) entry which is preliminary data.</text>
</comment>
<feature type="compositionally biased region" description="Low complexity" evidence="4">
    <location>
        <begin position="112"/>
        <end position="121"/>
    </location>
</feature>
<dbReference type="InterPro" id="IPR051219">
    <property type="entry name" value="Heterochromatin_chromo-domain"/>
</dbReference>
<feature type="domain" description="Chromo" evidence="5">
    <location>
        <begin position="241"/>
        <end position="300"/>
    </location>
</feature>
<evidence type="ECO:0000313" key="6">
    <source>
        <dbReference type="EMBL" id="CAF2205083.1"/>
    </source>
</evidence>
<feature type="compositionally biased region" description="Low complexity" evidence="4">
    <location>
        <begin position="134"/>
        <end position="210"/>
    </location>
</feature>
<dbReference type="GO" id="GO:0005634">
    <property type="term" value="C:nucleus"/>
    <property type="evidence" value="ECO:0007669"/>
    <property type="project" value="UniProtKB-SubCell"/>
</dbReference>
<dbReference type="InterPro" id="IPR008251">
    <property type="entry name" value="Chromo_shadow_dom"/>
</dbReference>
<dbReference type="SMART" id="SM00300">
    <property type="entry name" value="ChSh"/>
    <property type="match status" value="1"/>
</dbReference>
<gene>
    <name evidence="6" type="ORF">MBJ925_LOCUS35586</name>
</gene>
<keyword evidence="2" id="KW-0677">Repeat</keyword>
<dbReference type="InterPro" id="IPR017984">
    <property type="entry name" value="Chromo_dom_subgr"/>
</dbReference>
<evidence type="ECO:0000313" key="7">
    <source>
        <dbReference type="Proteomes" id="UP000663824"/>
    </source>
</evidence>
<evidence type="ECO:0000256" key="1">
    <source>
        <dbReference type="ARBA" id="ARBA00004123"/>
    </source>
</evidence>
<dbReference type="InterPro" id="IPR023779">
    <property type="entry name" value="Chromodomain_CS"/>
</dbReference>
<dbReference type="Gene3D" id="2.40.50.40">
    <property type="match status" value="2"/>
</dbReference>
<dbReference type="PANTHER" id="PTHR22812">
    <property type="entry name" value="CHROMOBOX PROTEIN"/>
    <property type="match status" value="1"/>
</dbReference>
<organism evidence="6 7">
    <name type="scientific">Rotaria magnacalcarata</name>
    <dbReference type="NCBI Taxonomy" id="392030"/>
    <lineage>
        <taxon>Eukaryota</taxon>
        <taxon>Metazoa</taxon>
        <taxon>Spiralia</taxon>
        <taxon>Gnathifera</taxon>
        <taxon>Rotifera</taxon>
        <taxon>Eurotatoria</taxon>
        <taxon>Bdelloidea</taxon>
        <taxon>Philodinida</taxon>
        <taxon>Philodinidae</taxon>
        <taxon>Rotaria</taxon>
    </lineage>
</organism>
<dbReference type="GO" id="GO:0000792">
    <property type="term" value="C:heterochromatin"/>
    <property type="evidence" value="ECO:0007669"/>
    <property type="project" value="UniProtKB-ARBA"/>
</dbReference>
<evidence type="ECO:0000259" key="5">
    <source>
        <dbReference type="PROSITE" id="PS50013"/>
    </source>
</evidence>
<dbReference type="Proteomes" id="UP000663824">
    <property type="component" value="Unassembled WGS sequence"/>
</dbReference>
<evidence type="ECO:0000256" key="2">
    <source>
        <dbReference type="ARBA" id="ARBA00022737"/>
    </source>
</evidence>
<dbReference type="AlphaFoldDB" id="A0A816ZDI7"/>
<dbReference type="PRINTS" id="PR00504">
    <property type="entry name" value="CHROMODOMAIN"/>
</dbReference>
<evidence type="ECO:0000256" key="4">
    <source>
        <dbReference type="SAM" id="MobiDB-lite"/>
    </source>
</evidence>
<protein>
    <recommendedName>
        <fullName evidence="5">Chromo domain-containing protein</fullName>
    </recommendedName>
</protein>